<feature type="domain" description="Methyltransferase" evidence="2">
    <location>
        <begin position="202"/>
        <end position="291"/>
    </location>
</feature>
<dbReference type="SUPFAM" id="SSF53335">
    <property type="entry name" value="S-adenosyl-L-methionine-dependent methyltransferases"/>
    <property type="match status" value="1"/>
</dbReference>
<accession>A0A8H7UCW4</accession>
<dbReference type="Proteomes" id="UP000612746">
    <property type="component" value="Unassembled WGS sequence"/>
</dbReference>
<evidence type="ECO:0000313" key="4">
    <source>
        <dbReference type="Proteomes" id="UP000612746"/>
    </source>
</evidence>
<comment type="caution">
    <text evidence="3">The sequence shown here is derived from an EMBL/GenBank/DDBJ whole genome shotgun (WGS) entry which is preliminary data.</text>
</comment>
<feature type="region of interest" description="Disordered" evidence="1">
    <location>
        <begin position="1"/>
        <end position="31"/>
    </location>
</feature>
<name>A0A8H7UCW4_9FUNG</name>
<gene>
    <name evidence="3" type="ORF">INT44_001460</name>
</gene>
<reference evidence="3" key="1">
    <citation type="submission" date="2020-12" db="EMBL/GenBank/DDBJ databases">
        <title>Metabolic potential, ecology and presence of endohyphal bacteria is reflected in genomic diversity of Mucoromycotina.</title>
        <authorList>
            <person name="Muszewska A."/>
            <person name="Okrasinska A."/>
            <person name="Steczkiewicz K."/>
            <person name="Drgas O."/>
            <person name="Orlowska M."/>
            <person name="Perlinska-Lenart U."/>
            <person name="Aleksandrzak-Piekarczyk T."/>
            <person name="Szatraj K."/>
            <person name="Zielenkiewicz U."/>
            <person name="Pilsyk S."/>
            <person name="Malc E."/>
            <person name="Mieczkowski P."/>
            <person name="Kruszewska J.S."/>
            <person name="Biernat P."/>
            <person name="Pawlowska J."/>
        </authorList>
    </citation>
    <scope>NUCLEOTIDE SEQUENCE</scope>
    <source>
        <strain evidence="3">WA0000051536</strain>
    </source>
</reference>
<dbReference type="InterPro" id="IPR029063">
    <property type="entry name" value="SAM-dependent_MTases_sf"/>
</dbReference>
<dbReference type="PANTHER" id="PTHR43591">
    <property type="entry name" value="METHYLTRANSFERASE"/>
    <property type="match status" value="1"/>
</dbReference>
<protein>
    <recommendedName>
        <fullName evidence="2">Methyltransferase domain-containing protein</fullName>
    </recommendedName>
</protein>
<dbReference type="EMBL" id="JAEPRA010000011">
    <property type="protein sequence ID" value="KAG2178310.1"/>
    <property type="molecule type" value="Genomic_DNA"/>
</dbReference>
<keyword evidence="4" id="KW-1185">Reference proteome</keyword>
<dbReference type="OrthoDB" id="2013972at2759"/>
<dbReference type="Pfam" id="PF13649">
    <property type="entry name" value="Methyltransf_25"/>
    <property type="match status" value="1"/>
</dbReference>
<dbReference type="GO" id="GO:0008168">
    <property type="term" value="F:methyltransferase activity"/>
    <property type="evidence" value="ECO:0007669"/>
    <property type="project" value="TreeGrafter"/>
</dbReference>
<proteinExistence type="predicted"/>
<sequence length="302" mass="34200">MTLQPTILLSPPKKRKSYSHPERPLTAADNSITFRHSADFGTSLDQDNEATFVPTSVQDGSASNRSSGSSTRSNLLLHFKSVLPWTDSGLWTPPESRRNSSLIPHQQDKAAYDGSKIRKPLPPLPIECNLEIQDAEPNFSNSKFRSVCGRQFLKNTDALYSLPIDEDEIDRMQSEHFMLKELLSGLLYHSPVTEMLNEGAYVLDLGCGCGSWCMEMATLFPRSTFVGCDIAPLYPTSIIPENCRFEHCDVTKRLPYNDNSFDFVISRNMALAVRFDSWQDYVDEMIRVSRPTAYIEIIELDW</sequence>
<evidence type="ECO:0000313" key="3">
    <source>
        <dbReference type="EMBL" id="KAG2178310.1"/>
    </source>
</evidence>
<evidence type="ECO:0000256" key="1">
    <source>
        <dbReference type="SAM" id="MobiDB-lite"/>
    </source>
</evidence>
<dbReference type="CDD" id="cd02440">
    <property type="entry name" value="AdoMet_MTases"/>
    <property type="match status" value="1"/>
</dbReference>
<dbReference type="AlphaFoldDB" id="A0A8H7UCW4"/>
<dbReference type="InterPro" id="IPR041698">
    <property type="entry name" value="Methyltransf_25"/>
</dbReference>
<evidence type="ECO:0000259" key="2">
    <source>
        <dbReference type="Pfam" id="PF13649"/>
    </source>
</evidence>
<dbReference type="Gene3D" id="3.40.50.150">
    <property type="entry name" value="Vaccinia Virus protein VP39"/>
    <property type="match status" value="1"/>
</dbReference>
<dbReference type="PANTHER" id="PTHR43591:SF24">
    <property type="entry name" value="2-METHOXY-6-POLYPRENYL-1,4-BENZOQUINOL METHYLASE, MITOCHONDRIAL"/>
    <property type="match status" value="1"/>
</dbReference>
<organism evidence="3 4">
    <name type="scientific">Umbelopsis vinacea</name>
    <dbReference type="NCBI Taxonomy" id="44442"/>
    <lineage>
        <taxon>Eukaryota</taxon>
        <taxon>Fungi</taxon>
        <taxon>Fungi incertae sedis</taxon>
        <taxon>Mucoromycota</taxon>
        <taxon>Mucoromycotina</taxon>
        <taxon>Umbelopsidomycetes</taxon>
        <taxon>Umbelopsidales</taxon>
        <taxon>Umbelopsidaceae</taxon>
        <taxon>Umbelopsis</taxon>
    </lineage>
</organism>